<dbReference type="SUPFAM" id="SSF47413">
    <property type="entry name" value="lambda repressor-like DNA-binding domains"/>
    <property type="match status" value="1"/>
</dbReference>
<accession>A0ABR8PWB4</accession>
<keyword evidence="4" id="KW-1185">Reference proteome</keyword>
<evidence type="ECO:0000313" key="4">
    <source>
        <dbReference type="Proteomes" id="UP000627781"/>
    </source>
</evidence>
<feature type="domain" description="HTH cro/C1-type" evidence="2">
    <location>
        <begin position="7"/>
        <end position="61"/>
    </location>
</feature>
<protein>
    <submittedName>
        <fullName evidence="3">Helix-turn-helix domain-containing protein</fullName>
    </submittedName>
</protein>
<organism evidence="3 4">
    <name type="scientific">Clostridium cibarium</name>
    <dbReference type="NCBI Taxonomy" id="2762247"/>
    <lineage>
        <taxon>Bacteria</taxon>
        <taxon>Bacillati</taxon>
        <taxon>Bacillota</taxon>
        <taxon>Clostridia</taxon>
        <taxon>Eubacteriales</taxon>
        <taxon>Clostridiaceae</taxon>
        <taxon>Clostridium</taxon>
    </lineage>
</organism>
<gene>
    <name evidence="3" type="ORF">H9661_13975</name>
</gene>
<dbReference type="EMBL" id="JACSRA010000024">
    <property type="protein sequence ID" value="MBD7912467.1"/>
    <property type="molecule type" value="Genomic_DNA"/>
</dbReference>
<dbReference type="SMART" id="SM00530">
    <property type="entry name" value="HTH_XRE"/>
    <property type="match status" value="1"/>
</dbReference>
<reference evidence="3 4" key="1">
    <citation type="submission" date="2020-08" db="EMBL/GenBank/DDBJ databases">
        <title>A Genomic Blueprint of the Chicken Gut Microbiome.</title>
        <authorList>
            <person name="Gilroy R."/>
            <person name="Ravi A."/>
            <person name="Getino M."/>
            <person name="Pursley I."/>
            <person name="Horton D.L."/>
            <person name="Alikhan N.-F."/>
            <person name="Baker D."/>
            <person name="Gharbi K."/>
            <person name="Hall N."/>
            <person name="Watson M."/>
            <person name="Adriaenssens E.M."/>
            <person name="Foster-Nyarko E."/>
            <person name="Jarju S."/>
            <person name="Secka A."/>
            <person name="Antonio M."/>
            <person name="Oren A."/>
            <person name="Chaudhuri R."/>
            <person name="La Ragione R.M."/>
            <person name="Hildebrand F."/>
            <person name="Pallen M.J."/>
        </authorList>
    </citation>
    <scope>NUCLEOTIDE SEQUENCE [LARGE SCALE GENOMIC DNA]</scope>
    <source>
        <strain evidence="3 4">Sa3CVN1</strain>
    </source>
</reference>
<comment type="caution">
    <text evidence="3">The sequence shown here is derived from an EMBL/GenBank/DDBJ whole genome shotgun (WGS) entry which is preliminary data.</text>
</comment>
<dbReference type="InterPro" id="IPR001387">
    <property type="entry name" value="Cro/C1-type_HTH"/>
</dbReference>
<dbReference type="PANTHER" id="PTHR46558:SF13">
    <property type="entry name" value="HTH-TYPE TRANSCRIPTIONAL REGULATOR IMMR"/>
    <property type="match status" value="1"/>
</dbReference>
<dbReference type="PROSITE" id="PS50943">
    <property type="entry name" value="HTH_CROC1"/>
    <property type="match status" value="1"/>
</dbReference>
<dbReference type="Gene3D" id="1.10.260.40">
    <property type="entry name" value="lambda repressor-like DNA-binding domains"/>
    <property type="match status" value="1"/>
</dbReference>
<evidence type="ECO:0000256" key="1">
    <source>
        <dbReference type="ARBA" id="ARBA00023125"/>
    </source>
</evidence>
<dbReference type="CDD" id="cd00093">
    <property type="entry name" value="HTH_XRE"/>
    <property type="match status" value="1"/>
</dbReference>
<proteinExistence type="predicted"/>
<dbReference type="RefSeq" id="WP_191769430.1">
    <property type="nucleotide sequence ID" value="NZ_JACSRA010000024.1"/>
</dbReference>
<evidence type="ECO:0000313" key="3">
    <source>
        <dbReference type="EMBL" id="MBD7912467.1"/>
    </source>
</evidence>
<sequence>MGFAENLKSIRKERHISQEEVAEIMGVSRQAVSKWEQGSVYPEMEKLLLLAKELNLSLDYLMLGEKSSNENNKTISNNIIVPTGKITIKSYDGKAIVNCYKVLASPVMYKAKNDEPKYWLIGVNNGAFWGEKSILLGWYADEEKIKKEIDEIAEAINNGVQAYELKYAVKVKNKMLRVKIDEE</sequence>
<keyword evidence="1" id="KW-0238">DNA-binding</keyword>
<dbReference type="InterPro" id="IPR010982">
    <property type="entry name" value="Lambda_DNA-bd_dom_sf"/>
</dbReference>
<dbReference type="Proteomes" id="UP000627781">
    <property type="component" value="Unassembled WGS sequence"/>
</dbReference>
<evidence type="ECO:0000259" key="2">
    <source>
        <dbReference type="PROSITE" id="PS50943"/>
    </source>
</evidence>
<dbReference type="PANTHER" id="PTHR46558">
    <property type="entry name" value="TRACRIPTIONAL REGULATORY PROTEIN-RELATED-RELATED"/>
    <property type="match status" value="1"/>
</dbReference>
<dbReference type="Pfam" id="PF01381">
    <property type="entry name" value="HTH_3"/>
    <property type="match status" value="1"/>
</dbReference>
<name>A0ABR8PWB4_9CLOT</name>